<dbReference type="InterPro" id="IPR000644">
    <property type="entry name" value="CBS_dom"/>
</dbReference>
<evidence type="ECO:0000259" key="3">
    <source>
        <dbReference type="PROSITE" id="PS51371"/>
    </source>
</evidence>
<keyword evidence="1 2" id="KW-0129">CBS domain</keyword>
<dbReference type="InterPro" id="IPR051257">
    <property type="entry name" value="Diverse_CBS-Domain"/>
</dbReference>
<feature type="domain" description="CBS" evidence="3">
    <location>
        <begin position="120"/>
        <end position="177"/>
    </location>
</feature>
<evidence type="ECO:0000256" key="2">
    <source>
        <dbReference type="PROSITE-ProRule" id="PRU00703"/>
    </source>
</evidence>
<dbReference type="InterPro" id="IPR046342">
    <property type="entry name" value="CBS_dom_sf"/>
</dbReference>
<dbReference type="EMBL" id="BJMM01000002">
    <property type="protein sequence ID" value="GEB47692.1"/>
    <property type="molecule type" value="Genomic_DNA"/>
</dbReference>
<sequence>MTRGTGPRTPGAGPWRFFTRMADAGASGAQGAHTMKGYGTYRQQEAPMPTAKDIMHPGARWIYREETLDRAAQLMRELDVGALPVSDQNDRMCGMITDRDIVVKCVAMGHDPARVRCADLCEGTPRWVASDADTAEVLREMRDHHIKRIPVIEDKRLVGVISEADLGQHLSDEQIAEFVETVYALPGRG</sequence>
<dbReference type="PANTHER" id="PTHR43080:SF2">
    <property type="entry name" value="CBS DOMAIN-CONTAINING PROTEIN"/>
    <property type="match status" value="1"/>
</dbReference>
<dbReference type="Proteomes" id="UP000319210">
    <property type="component" value="Unassembled WGS sequence"/>
</dbReference>
<gene>
    <name evidence="4" type="ORF">SCA03_02430</name>
</gene>
<feature type="domain" description="CBS" evidence="3">
    <location>
        <begin position="55"/>
        <end position="112"/>
    </location>
</feature>
<name>A0A4Y3QR69_STRCI</name>
<evidence type="ECO:0000313" key="5">
    <source>
        <dbReference type="Proteomes" id="UP000319210"/>
    </source>
</evidence>
<dbReference type="PROSITE" id="PS51371">
    <property type="entry name" value="CBS"/>
    <property type="match status" value="2"/>
</dbReference>
<keyword evidence="5" id="KW-1185">Reference proteome</keyword>
<comment type="caution">
    <text evidence="4">The sequence shown here is derived from an EMBL/GenBank/DDBJ whole genome shotgun (WGS) entry which is preliminary data.</text>
</comment>
<accession>A0A4Y3QR69</accession>
<evidence type="ECO:0000256" key="1">
    <source>
        <dbReference type="ARBA" id="ARBA00023122"/>
    </source>
</evidence>
<dbReference type="CDD" id="cd04622">
    <property type="entry name" value="CBS_pair_HRP1_like"/>
    <property type="match status" value="1"/>
</dbReference>
<organism evidence="4 5">
    <name type="scientific">Streptomyces cacaoi</name>
    <dbReference type="NCBI Taxonomy" id="1898"/>
    <lineage>
        <taxon>Bacteria</taxon>
        <taxon>Bacillati</taxon>
        <taxon>Actinomycetota</taxon>
        <taxon>Actinomycetes</taxon>
        <taxon>Kitasatosporales</taxon>
        <taxon>Streptomycetaceae</taxon>
        <taxon>Streptomyces</taxon>
    </lineage>
</organism>
<proteinExistence type="predicted"/>
<dbReference type="PANTHER" id="PTHR43080">
    <property type="entry name" value="CBS DOMAIN-CONTAINING PROTEIN CBSX3, MITOCHONDRIAL"/>
    <property type="match status" value="1"/>
</dbReference>
<dbReference type="Gene3D" id="3.10.580.10">
    <property type="entry name" value="CBS-domain"/>
    <property type="match status" value="1"/>
</dbReference>
<dbReference type="SUPFAM" id="SSF54631">
    <property type="entry name" value="CBS-domain pair"/>
    <property type="match status" value="1"/>
</dbReference>
<dbReference type="AlphaFoldDB" id="A0A4Y3QR69"/>
<dbReference type="Pfam" id="PF00571">
    <property type="entry name" value="CBS"/>
    <property type="match status" value="2"/>
</dbReference>
<protein>
    <recommendedName>
        <fullName evidence="3">CBS domain-containing protein</fullName>
    </recommendedName>
</protein>
<evidence type="ECO:0000313" key="4">
    <source>
        <dbReference type="EMBL" id="GEB47692.1"/>
    </source>
</evidence>
<reference evidence="4 5" key="1">
    <citation type="submission" date="2019-06" db="EMBL/GenBank/DDBJ databases">
        <title>Whole genome shotgun sequence of Streptomyces cacaoi subsp. cacaoi NBRC 12748.</title>
        <authorList>
            <person name="Hosoyama A."/>
            <person name="Uohara A."/>
            <person name="Ohji S."/>
            <person name="Ichikawa N."/>
        </authorList>
    </citation>
    <scope>NUCLEOTIDE SEQUENCE [LARGE SCALE GENOMIC DNA]</scope>
    <source>
        <strain evidence="4 5">NBRC 12748</strain>
    </source>
</reference>
<dbReference type="SMART" id="SM00116">
    <property type="entry name" value="CBS"/>
    <property type="match status" value="2"/>
</dbReference>